<evidence type="ECO:0000313" key="1">
    <source>
        <dbReference type="EMBL" id="EFC50856.1"/>
    </source>
</evidence>
<dbReference type="Gene3D" id="3.40.50.720">
    <property type="entry name" value="NAD(P)-binding Rossmann-like Domain"/>
    <property type="match status" value="1"/>
</dbReference>
<dbReference type="KEGG" id="ngr:NAEGRDRAFT_61603"/>
<dbReference type="OrthoDB" id="2735536at2759"/>
<dbReference type="AlphaFoldDB" id="D2UX17"/>
<evidence type="ECO:0000313" key="2">
    <source>
        <dbReference type="Proteomes" id="UP000006671"/>
    </source>
</evidence>
<dbReference type="EMBL" id="GG738845">
    <property type="protein sequence ID" value="EFC50856.1"/>
    <property type="molecule type" value="Genomic_DNA"/>
</dbReference>
<proteinExistence type="predicted"/>
<reference evidence="1 2" key="1">
    <citation type="journal article" date="2010" name="Cell">
        <title>The genome of Naegleria gruberi illuminates early eukaryotic versatility.</title>
        <authorList>
            <person name="Fritz-Laylin L.K."/>
            <person name="Prochnik S.E."/>
            <person name="Ginger M.L."/>
            <person name="Dacks J.B."/>
            <person name="Carpenter M.L."/>
            <person name="Field M.C."/>
            <person name="Kuo A."/>
            <person name="Paredez A."/>
            <person name="Chapman J."/>
            <person name="Pham J."/>
            <person name="Shu S."/>
            <person name="Neupane R."/>
            <person name="Cipriano M."/>
            <person name="Mancuso J."/>
            <person name="Tu H."/>
            <person name="Salamov A."/>
            <person name="Lindquist E."/>
            <person name="Shapiro H."/>
            <person name="Lucas S."/>
            <person name="Grigoriev I.V."/>
            <person name="Cande W.Z."/>
            <person name="Fulton C."/>
            <person name="Rokhsar D.S."/>
            <person name="Dawson S.C."/>
        </authorList>
    </citation>
    <scope>NUCLEOTIDE SEQUENCE [LARGE SCALE GENOMIC DNA]</scope>
    <source>
        <strain evidence="1 2">NEG-M</strain>
    </source>
</reference>
<sequence length="142" mass="16177">MHMTFVDVKDVALSHVKCMELDMDNQLRFLPSKGERFISCGDETISIRQVCEIIKKEFPERNFLKKLPTLSLEGALGSLLVKGIALFQPKGIRQGINSNLGKPSYYSNKKIKRELGLTEFIGNNVMIRETVEHLLRINIVKD</sequence>
<dbReference type="InterPro" id="IPR036291">
    <property type="entry name" value="NAD(P)-bd_dom_sf"/>
</dbReference>
<keyword evidence="2" id="KW-1185">Reference proteome</keyword>
<dbReference type="VEuPathDB" id="AmoebaDB:NAEGRDRAFT_61603"/>
<organism evidence="2">
    <name type="scientific">Naegleria gruberi</name>
    <name type="common">Amoeba</name>
    <dbReference type="NCBI Taxonomy" id="5762"/>
    <lineage>
        <taxon>Eukaryota</taxon>
        <taxon>Discoba</taxon>
        <taxon>Heterolobosea</taxon>
        <taxon>Tetramitia</taxon>
        <taxon>Eutetramitia</taxon>
        <taxon>Vahlkampfiidae</taxon>
        <taxon>Naegleria</taxon>
    </lineage>
</organism>
<protein>
    <submittedName>
        <fullName evidence="1">Predicted protein</fullName>
    </submittedName>
</protein>
<dbReference type="GeneID" id="8863661"/>
<accession>D2UX17</accession>
<name>D2UX17_NAEGR</name>
<dbReference type="SUPFAM" id="SSF51735">
    <property type="entry name" value="NAD(P)-binding Rossmann-fold domains"/>
    <property type="match status" value="1"/>
</dbReference>
<dbReference type="RefSeq" id="XP_002683600.1">
    <property type="nucleotide sequence ID" value="XM_002683554.1"/>
</dbReference>
<dbReference type="Proteomes" id="UP000006671">
    <property type="component" value="Unassembled WGS sequence"/>
</dbReference>
<dbReference type="InParanoid" id="D2UX17"/>
<gene>
    <name evidence="1" type="ORF">NAEGRDRAFT_61603</name>
</gene>